<dbReference type="SMART" id="SM00304">
    <property type="entry name" value="HAMP"/>
    <property type="match status" value="1"/>
</dbReference>
<keyword evidence="11" id="KW-1185">Reference proteome</keyword>
<dbReference type="Pfam" id="PF00015">
    <property type="entry name" value="MCPsignal"/>
    <property type="match status" value="1"/>
</dbReference>
<name>A0A845BSZ6_9NEIS</name>
<evidence type="ECO:0000259" key="9">
    <source>
        <dbReference type="PROSITE" id="PS50885"/>
    </source>
</evidence>
<keyword evidence="5 7" id="KW-0807">Transducer</keyword>
<comment type="subcellular location">
    <subcellularLocation>
        <location evidence="1">Membrane</location>
        <topology evidence="1">Multi-pass membrane protein</topology>
    </subcellularLocation>
</comment>
<evidence type="ECO:0000256" key="6">
    <source>
        <dbReference type="ARBA" id="ARBA00029447"/>
    </source>
</evidence>
<dbReference type="InterPro" id="IPR004089">
    <property type="entry name" value="MCPsignal_dom"/>
</dbReference>
<dbReference type="SUPFAM" id="SSF58104">
    <property type="entry name" value="Methyl-accepting chemotaxis protein (MCP) signaling domain"/>
    <property type="match status" value="1"/>
</dbReference>
<sequence length="437" mass="46324">MTAEESQLVAKYEALTAKRLPVLQALLAEAGKSQADPARLHAIIAEYDPLATESLTVLGELVALQARVAREAQQVADNGFQQAEMWMAGLVLLCLSGGLLYAMLNVRSVTRPLSDVGQVIEAAGVHNDFSRRVTVLRHDELGQMAQSFNGLMDKLASTFGSLGQEVQRFNQAAASVSDSAAQVSQASEHSSQAAVAMAATVEQMMVAVQHISDSAKQAQQQTTQVQTHSEQGEQVVLQTVAHIRVVADSVNGSAGEIGLLNEQALKISSVVQVIRDIADQTNLLALNAAIEAARAGEQGRGFAVVADEVRKLAERTSQSTSEIGSLLGCVGTGTRQAVETMQQTVAQVVSSVEMAQGAQSSIGDMRSNAEQVLESVANISLALGEQSSANQMIAQKVEMVAQAAEENSAIIRQVAESAADVSRTAERMRETMAQFRV</sequence>
<dbReference type="SMART" id="SM00283">
    <property type="entry name" value="MA"/>
    <property type="match status" value="1"/>
</dbReference>
<dbReference type="PANTHER" id="PTHR32089:SF119">
    <property type="entry name" value="METHYL-ACCEPTING CHEMOTAXIS PROTEIN CTPL"/>
    <property type="match status" value="1"/>
</dbReference>
<dbReference type="Proteomes" id="UP000467214">
    <property type="component" value="Unassembled WGS sequence"/>
</dbReference>
<dbReference type="EMBL" id="WSSB01000011">
    <property type="protein sequence ID" value="MXR37691.1"/>
    <property type="molecule type" value="Genomic_DNA"/>
</dbReference>
<dbReference type="CDD" id="cd06225">
    <property type="entry name" value="HAMP"/>
    <property type="match status" value="1"/>
</dbReference>
<proteinExistence type="inferred from homology"/>
<evidence type="ECO:0000313" key="10">
    <source>
        <dbReference type="EMBL" id="MXR37691.1"/>
    </source>
</evidence>
<comment type="caution">
    <text evidence="10">The sequence shown here is derived from an EMBL/GenBank/DDBJ whole genome shotgun (WGS) entry which is preliminary data.</text>
</comment>
<evidence type="ECO:0000313" key="11">
    <source>
        <dbReference type="Proteomes" id="UP000467214"/>
    </source>
</evidence>
<keyword evidence="3" id="KW-1133">Transmembrane helix</keyword>
<dbReference type="PROSITE" id="PS50111">
    <property type="entry name" value="CHEMOTAXIS_TRANSDUC_2"/>
    <property type="match status" value="1"/>
</dbReference>
<dbReference type="GO" id="GO:0004888">
    <property type="term" value="F:transmembrane signaling receptor activity"/>
    <property type="evidence" value="ECO:0007669"/>
    <property type="project" value="InterPro"/>
</dbReference>
<feature type="domain" description="Methyl-accepting transducer" evidence="8">
    <location>
        <begin position="165"/>
        <end position="401"/>
    </location>
</feature>
<reference evidence="10 11" key="1">
    <citation type="submission" date="2019-12" db="EMBL/GenBank/DDBJ databases">
        <title>Neisseriaceae gen. nov. sp. Genome sequencing and assembly.</title>
        <authorList>
            <person name="Liu Z."/>
            <person name="Li A."/>
        </authorList>
    </citation>
    <scope>NUCLEOTIDE SEQUENCE [LARGE SCALE GENOMIC DNA]</scope>
    <source>
        <strain evidence="10 11">B2N2-7</strain>
    </source>
</reference>
<evidence type="ECO:0000256" key="2">
    <source>
        <dbReference type="ARBA" id="ARBA00022692"/>
    </source>
</evidence>
<evidence type="ECO:0000256" key="7">
    <source>
        <dbReference type="PROSITE-ProRule" id="PRU00284"/>
    </source>
</evidence>
<evidence type="ECO:0000256" key="4">
    <source>
        <dbReference type="ARBA" id="ARBA00023136"/>
    </source>
</evidence>
<comment type="similarity">
    <text evidence="6">Belongs to the methyl-accepting chemotaxis (MCP) protein family.</text>
</comment>
<organism evidence="10 11">
    <name type="scientific">Craterilacuibacter sinensis</name>
    <dbReference type="NCBI Taxonomy" id="2686017"/>
    <lineage>
        <taxon>Bacteria</taxon>
        <taxon>Pseudomonadati</taxon>
        <taxon>Pseudomonadota</taxon>
        <taxon>Betaproteobacteria</taxon>
        <taxon>Neisseriales</taxon>
        <taxon>Neisseriaceae</taxon>
        <taxon>Craterilacuibacter</taxon>
    </lineage>
</organism>
<dbReference type="Pfam" id="PF00672">
    <property type="entry name" value="HAMP"/>
    <property type="match status" value="1"/>
</dbReference>
<evidence type="ECO:0000259" key="8">
    <source>
        <dbReference type="PROSITE" id="PS50111"/>
    </source>
</evidence>
<dbReference type="Gene3D" id="1.10.287.950">
    <property type="entry name" value="Methyl-accepting chemotaxis protein"/>
    <property type="match status" value="1"/>
</dbReference>
<evidence type="ECO:0000256" key="5">
    <source>
        <dbReference type="ARBA" id="ARBA00023224"/>
    </source>
</evidence>
<protein>
    <submittedName>
        <fullName evidence="10">HAMP domain-containing protein</fullName>
    </submittedName>
</protein>
<dbReference type="PROSITE" id="PS50885">
    <property type="entry name" value="HAMP"/>
    <property type="match status" value="1"/>
</dbReference>
<dbReference type="AlphaFoldDB" id="A0A845BSZ6"/>
<dbReference type="GO" id="GO:0006935">
    <property type="term" value="P:chemotaxis"/>
    <property type="evidence" value="ECO:0007669"/>
    <property type="project" value="InterPro"/>
</dbReference>
<gene>
    <name evidence="10" type="ORF">GQF02_11975</name>
</gene>
<evidence type="ECO:0000256" key="3">
    <source>
        <dbReference type="ARBA" id="ARBA00022989"/>
    </source>
</evidence>
<evidence type="ECO:0000256" key="1">
    <source>
        <dbReference type="ARBA" id="ARBA00004141"/>
    </source>
</evidence>
<dbReference type="PANTHER" id="PTHR32089">
    <property type="entry name" value="METHYL-ACCEPTING CHEMOTAXIS PROTEIN MCPB"/>
    <property type="match status" value="1"/>
</dbReference>
<accession>A0A845BSZ6</accession>
<dbReference type="PRINTS" id="PR00260">
    <property type="entry name" value="CHEMTRNSDUCR"/>
</dbReference>
<dbReference type="InterPro" id="IPR003660">
    <property type="entry name" value="HAMP_dom"/>
</dbReference>
<dbReference type="FunFam" id="1.10.287.950:FF:000001">
    <property type="entry name" value="Methyl-accepting chemotaxis sensory transducer"/>
    <property type="match status" value="1"/>
</dbReference>
<feature type="domain" description="HAMP" evidence="9">
    <location>
        <begin position="107"/>
        <end position="160"/>
    </location>
</feature>
<dbReference type="GO" id="GO:0016020">
    <property type="term" value="C:membrane"/>
    <property type="evidence" value="ECO:0007669"/>
    <property type="project" value="UniProtKB-SubCell"/>
</dbReference>
<dbReference type="InterPro" id="IPR004090">
    <property type="entry name" value="Chemotax_Me-accpt_rcpt"/>
</dbReference>
<keyword evidence="2" id="KW-0812">Transmembrane</keyword>
<dbReference type="GO" id="GO:0007165">
    <property type="term" value="P:signal transduction"/>
    <property type="evidence" value="ECO:0007669"/>
    <property type="project" value="UniProtKB-KW"/>
</dbReference>
<keyword evidence="4" id="KW-0472">Membrane</keyword>